<dbReference type="EMBL" id="BAMD01000046">
    <property type="protein sequence ID" value="GAF04483.1"/>
    <property type="molecule type" value="Genomic_DNA"/>
</dbReference>
<dbReference type="OrthoDB" id="1114031at2"/>
<comment type="caution">
    <text evidence="1">The sequence shown here is derived from an EMBL/GenBank/DDBJ whole genome shotgun (WGS) entry which is preliminary data.</text>
</comment>
<evidence type="ECO:0000313" key="2">
    <source>
        <dbReference type="Proteomes" id="UP000019402"/>
    </source>
</evidence>
<protein>
    <submittedName>
        <fullName evidence="1">Uncharacterized protein</fullName>
    </submittedName>
</protein>
<dbReference type="STRING" id="869213.GCA_000517085_04064"/>
<sequence>MKTKLLLSTVAIGLSVYNCDQIETENASISTVEAIDAMTDYTQAARHFQGVNNACDYVVSYSENKEDNNTKSITGPDIIYSPSDLATFPLSITVDYGTNGTLGLDGRVRKGKIHIQLENTWFNQQGSKYIATFENYFQNDHQIEGIHTVNNLGKDSNGHLVFKVEVSNGQVTNEQGQVLHFEQQTTRTCITGDDTPLNIWDDSYLIEGVQSGICSNGITYLLTIRDNNPLEVAPICPYIKSGIVDVYIDNSPDININYFVDENEDQIADCSSSSTVTIGNYEYKIGNAGTQN</sequence>
<name>W7YA91_9BACT</name>
<dbReference type="Proteomes" id="UP000019402">
    <property type="component" value="Unassembled WGS sequence"/>
</dbReference>
<reference evidence="1 2" key="1">
    <citation type="journal article" date="2014" name="Genome Announc.">
        <title>Draft Genome Sequence of Cytophaga fermentans JCM 21142T, a Facultative Anaerobe Isolated from Marine Mud.</title>
        <authorList>
            <person name="Starns D."/>
            <person name="Oshima K."/>
            <person name="Suda W."/>
            <person name="Iino T."/>
            <person name="Yuki M."/>
            <person name="Inoue J."/>
            <person name="Kitamura K."/>
            <person name="Iida T."/>
            <person name="Darby A."/>
            <person name="Hattori M."/>
            <person name="Ohkuma M."/>
        </authorList>
    </citation>
    <scope>NUCLEOTIDE SEQUENCE [LARGE SCALE GENOMIC DNA]</scope>
    <source>
        <strain evidence="1 2">JCM 21142</strain>
    </source>
</reference>
<evidence type="ECO:0000313" key="1">
    <source>
        <dbReference type="EMBL" id="GAF04483.1"/>
    </source>
</evidence>
<accession>W7YA91</accession>
<dbReference type="AlphaFoldDB" id="W7YA91"/>
<dbReference type="RefSeq" id="WP_027473360.1">
    <property type="nucleotide sequence ID" value="NZ_BAMD01000046.1"/>
</dbReference>
<organism evidence="1 2">
    <name type="scientific">Saccharicrinis fermentans DSM 9555 = JCM 21142</name>
    <dbReference type="NCBI Taxonomy" id="869213"/>
    <lineage>
        <taxon>Bacteria</taxon>
        <taxon>Pseudomonadati</taxon>
        <taxon>Bacteroidota</taxon>
        <taxon>Bacteroidia</taxon>
        <taxon>Marinilabiliales</taxon>
        <taxon>Marinilabiliaceae</taxon>
        <taxon>Saccharicrinis</taxon>
    </lineage>
</organism>
<proteinExistence type="predicted"/>
<gene>
    <name evidence="1" type="ORF">JCM21142_83191</name>
</gene>
<keyword evidence="2" id="KW-1185">Reference proteome</keyword>